<dbReference type="OrthoDB" id="9775794at2"/>
<dbReference type="FunFam" id="3.90.226.10:FF:000009">
    <property type="entry name" value="Carnitinyl-CoA dehydratase"/>
    <property type="match status" value="1"/>
</dbReference>
<dbReference type="InterPro" id="IPR014748">
    <property type="entry name" value="Enoyl-CoA_hydra_C"/>
</dbReference>
<evidence type="ECO:0000313" key="9">
    <source>
        <dbReference type="Proteomes" id="UP000295500"/>
    </source>
</evidence>
<dbReference type="SUPFAM" id="SSF52096">
    <property type="entry name" value="ClpP/crotonase"/>
    <property type="match status" value="1"/>
</dbReference>
<gene>
    <name evidence="8" type="ORF">EV211_10840</name>
</gene>
<comment type="pathway">
    <text evidence="1">Lipid metabolism; butanoate metabolism.</text>
</comment>
<dbReference type="PROSITE" id="PS00166">
    <property type="entry name" value="ENOYL_COA_HYDRATASE"/>
    <property type="match status" value="1"/>
</dbReference>
<dbReference type="GO" id="GO:0018812">
    <property type="term" value="F:3-hydroxyacyl-CoA dehydratase activity"/>
    <property type="evidence" value="ECO:0007669"/>
    <property type="project" value="UniProtKB-EC"/>
</dbReference>
<dbReference type="GO" id="GO:0006635">
    <property type="term" value="P:fatty acid beta-oxidation"/>
    <property type="evidence" value="ECO:0007669"/>
    <property type="project" value="TreeGrafter"/>
</dbReference>
<protein>
    <recommendedName>
        <fullName evidence="6">short-chain-enoyl-CoA hydratase</fullName>
        <ecNumber evidence="6">4.2.1.150</ecNumber>
    </recommendedName>
</protein>
<dbReference type="Proteomes" id="UP000295500">
    <property type="component" value="Unassembled WGS sequence"/>
</dbReference>
<evidence type="ECO:0000256" key="2">
    <source>
        <dbReference type="ARBA" id="ARBA00005254"/>
    </source>
</evidence>
<evidence type="ECO:0000256" key="6">
    <source>
        <dbReference type="ARBA" id="ARBA00067035"/>
    </source>
</evidence>
<name>A0A4R6Q7M7_9FIRM</name>
<dbReference type="Gene3D" id="3.90.226.10">
    <property type="entry name" value="2-enoyl-CoA Hydratase, Chain A, domain 1"/>
    <property type="match status" value="1"/>
</dbReference>
<dbReference type="EMBL" id="SNXO01000008">
    <property type="protein sequence ID" value="TDP58095.1"/>
    <property type="molecule type" value="Genomic_DNA"/>
</dbReference>
<comment type="similarity">
    <text evidence="2 7">Belongs to the enoyl-CoA hydratase/isomerase family.</text>
</comment>
<dbReference type="PANTHER" id="PTHR11941">
    <property type="entry name" value="ENOYL-COA HYDRATASE-RELATED"/>
    <property type="match status" value="1"/>
</dbReference>
<evidence type="ECO:0000313" key="8">
    <source>
        <dbReference type="EMBL" id="TDP58095.1"/>
    </source>
</evidence>
<dbReference type="InterPro" id="IPR001753">
    <property type="entry name" value="Enoyl-CoA_hydra/iso"/>
</dbReference>
<dbReference type="EC" id="4.2.1.150" evidence="6"/>
<reference evidence="8 9" key="1">
    <citation type="submission" date="2019-03" db="EMBL/GenBank/DDBJ databases">
        <title>Genomic Encyclopedia of Type Strains, Phase IV (KMG-IV): sequencing the most valuable type-strain genomes for metagenomic binning, comparative biology and taxonomic classification.</title>
        <authorList>
            <person name="Goeker M."/>
        </authorList>
    </citation>
    <scope>NUCLEOTIDE SEQUENCE [LARGE SCALE GENOMIC DNA]</scope>
    <source>
        <strain evidence="8 9">DSM 28287</strain>
    </source>
</reference>
<evidence type="ECO:0000256" key="5">
    <source>
        <dbReference type="ARBA" id="ARBA00050624"/>
    </source>
</evidence>
<dbReference type="AlphaFoldDB" id="A0A4R6Q7M7"/>
<sequence length="258" mass="27825">MYENIKYEVKEDIGYITINRPQAMNALNMDVLNELTEALAEIEADDKVKVVIVTGEGKAFVAGADIAQMSKLNAIEGRAMMAAGHKVMNTIDQMEKPFIAAVNGFALGGGCELSMACDIRIASEKAKFGQPEVGLGIIPGFGGTQRLARFVGKGMAKYLIYTAEMIKADEAYRIGLVEKVVAPEELMAEAEKVAKTIASKAPIAIATAKVAINNGFDMDLKSASRLEVEATTSCFASEDKNEGMGAFLEKRTPEWKNK</sequence>
<keyword evidence="4" id="KW-0456">Lyase</keyword>
<dbReference type="Pfam" id="PF00378">
    <property type="entry name" value="ECH_1"/>
    <property type="match status" value="1"/>
</dbReference>
<dbReference type="InterPro" id="IPR018376">
    <property type="entry name" value="Enoyl-CoA_hyd/isom_CS"/>
</dbReference>
<keyword evidence="9" id="KW-1185">Reference proteome</keyword>
<comment type="catalytic activity">
    <reaction evidence="5">
        <text>a short-chain (3S)-3-hydroxyacyl-CoA = a short-chain (2E)-enoyl-CoA + H2O</text>
        <dbReference type="Rhea" id="RHEA:52664"/>
        <dbReference type="ChEBI" id="CHEBI:15377"/>
        <dbReference type="ChEBI" id="CHEBI:87488"/>
        <dbReference type="ChEBI" id="CHEBI:136760"/>
        <dbReference type="EC" id="4.2.1.150"/>
    </reaction>
</comment>
<comment type="subunit">
    <text evidence="3">Homotetramer.</text>
</comment>
<dbReference type="Gene3D" id="1.10.12.10">
    <property type="entry name" value="Lyase 2-enoyl-coa Hydratase, Chain A, domain 2"/>
    <property type="match status" value="1"/>
</dbReference>
<organism evidence="8 9">
    <name type="scientific">Aminicella lysinilytica</name>
    <dbReference type="NCBI Taxonomy" id="433323"/>
    <lineage>
        <taxon>Bacteria</taxon>
        <taxon>Bacillati</taxon>
        <taxon>Bacillota</taxon>
        <taxon>Clostridia</taxon>
        <taxon>Peptostreptococcales</taxon>
        <taxon>Anaerovoracaceae</taxon>
        <taxon>Aminicella</taxon>
    </lineage>
</organism>
<evidence type="ECO:0000256" key="4">
    <source>
        <dbReference type="ARBA" id="ARBA00023239"/>
    </source>
</evidence>
<proteinExistence type="inferred from homology"/>
<evidence type="ECO:0000256" key="1">
    <source>
        <dbReference type="ARBA" id="ARBA00005086"/>
    </source>
</evidence>
<dbReference type="FunFam" id="1.10.12.10:FF:000001">
    <property type="entry name" value="Probable enoyl-CoA hydratase, mitochondrial"/>
    <property type="match status" value="1"/>
</dbReference>
<dbReference type="RefSeq" id="WP_133528024.1">
    <property type="nucleotide sequence ID" value="NZ_SNXO01000008.1"/>
</dbReference>
<accession>A0A4R6Q7M7</accession>
<evidence type="ECO:0000256" key="3">
    <source>
        <dbReference type="ARBA" id="ARBA00011881"/>
    </source>
</evidence>
<dbReference type="InterPro" id="IPR029045">
    <property type="entry name" value="ClpP/crotonase-like_dom_sf"/>
</dbReference>
<evidence type="ECO:0000256" key="7">
    <source>
        <dbReference type="RuleBase" id="RU003707"/>
    </source>
</evidence>
<dbReference type="CDD" id="cd06558">
    <property type="entry name" value="crotonase-like"/>
    <property type="match status" value="1"/>
</dbReference>
<dbReference type="PANTHER" id="PTHR11941:SF54">
    <property type="entry name" value="ENOYL-COA HYDRATASE, MITOCHONDRIAL"/>
    <property type="match status" value="1"/>
</dbReference>
<comment type="caution">
    <text evidence="8">The sequence shown here is derived from an EMBL/GenBank/DDBJ whole genome shotgun (WGS) entry which is preliminary data.</text>
</comment>